<name>A0A2P4Q557_RHIID</name>
<evidence type="ECO:0000313" key="3">
    <source>
        <dbReference type="Proteomes" id="UP000018888"/>
    </source>
</evidence>
<keyword evidence="1" id="KW-1133">Transmembrane helix</keyword>
<evidence type="ECO:0000313" key="2">
    <source>
        <dbReference type="EMBL" id="POG72787.1"/>
    </source>
</evidence>
<feature type="non-terminal residue" evidence="2">
    <location>
        <position position="61"/>
    </location>
</feature>
<reference evidence="2 3" key="1">
    <citation type="journal article" date="2013" name="Proc. Natl. Acad. Sci. U.S.A.">
        <title>Genome of an arbuscular mycorrhizal fungus provides insight into the oldest plant symbiosis.</title>
        <authorList>
            <person name="Tisserant E."/>
            <person name="Malbreil M."/>
            <person name="Kuo A."/>
            <person name="Kohler A."/>
            <person name="Symeonidi A."/>
            <person name="Balestrini R."/>
            <person name="Charron P."/>
            <person name="Duensing N."/>
            <person name="Frei Dit Frey N."/>
            <person name="Gianinazzi-Pearson V."/>
            <person name="Gilbert L.B."/>
            <person name="Handa Y."/>
            <person name="Herr J.R."/>
            <person name="Hijri M."/>
            <person name="Koul R."/>
            <person name="Kawaguchi M."/>
            <person name="Krajinski F."/>
            <person name="Lammers P.J."/>
            <person name="Masclaux F.G."/>
            <person name="Murat C."/>
            <person name="Morin E."/>
            <person name="Ndikumana S."/>
            <person name="Pagni M."/>
            <person name="Petitpierre D."/>
            <person name="Requena N."/>
            <person name="Rosikiewicz P."/>
            <person name="Riley R."/>
            <person name="Saito K."/>
            <person name="San Clemente H."/>
            <person name="Shapiro H."/>
            <person name="van Tuinen D."/>
            <person name="Becard G."/>
            <person name="Bonfante P."/>
            <person name="Paszkowski U."/>
            <person name="Shachar-Hill Y.Y."/>
            <person name="Tuskan G.A."/>
            <person name="Young P.W."/>
            <person name="Sanders I.R."/>
            <person name="Henrissat B."/>
            <person name="Rensing S.A."/>
            <person name="Grigoriev I.V."/>
            <person name="Corradi N."/>
            <person name="Roux C."/>
            <person name="Martin F."/>
        </authorList>
    </citation>
    <scope>NUCLEOTIDE SEQUENCE [LARGE SCALE GENOMIC DNA]</scope>
    <source>
        <strain evidence="2 3">DAOM 197198</strain>
    </source>
</reference>
<comment type="caution">
    <text evidence="2">The sequence shown here is derived from an EMBL/GenBank/DDBJ whole genome shotgun (WGS) entry which is preliminary data.</text>
</comment>
<accession>A0A2P4Q557</accession>
<proteinExistence type="predicted"/>
<dbReference type="AlphaFoldDB" id="A0A2P4Q557"/>
<keyword evidence="1" id="KW-0472">Membrane</keyword>
<feature type="transmembrane region" description="Helical" evidence="1">
    <location>
        <begin position="6"/>
        <end position="23"/>
    </location>
</feature>
<keyword evidence="3" id="KW-1185">Reference proteome</keyword>
<dbReference type="Proteomes" id="UP000018888">
    <property type="component" value="Unassembled WGS sequence"/>
</dbReference>
<dbReference type="EMBL" id="AUPC02000091">
    <property type="protein sequence ID" value="POG72787.1"/>
    <property type="molecule type" value="Genomic_DNA"/>
</dbReference>
<evidence type="ECO:0000256" key="1">
    <source>
        <dbReference type="SAM" id="Phobius"/>
    </source>
</evidence>
<keyword evidence="1" id="KW-0812">Transmembrane</keyword>
<gene>
    <name evidence="2" type="ORF">GLOIN_2v1592290</name>
</gene>
<sequence length="61" mass="7773">MHQYKYFIIYIMIYLRFCQFFLFQRYTEIVSKHVVPNFDRNFNSVPIEKFFLVLRRKKLRS</sequence>
<reference evidence="2 3" key="2">
    <citation type="journal article" date="2018" name="New Phytol.">
        <title>High intraspecific genome diversity in the model arbuscular mycorrhizal symbiont Rhizophagus irregularis.</title>
        <authorList>
            <person name="Chen E.C.H."/>
            <person name="Morin E."/>
            <person name="Beaudet D."/>
            <person name="Noel J."/>
            <person name="Yildirir G."/>
            <person name="Ndikumana S."/>
            <person name="Charron P."/>
            <person name="St-Onge C."/>
            <person name="Giorgi J."/>
            <person name="Kruger M."/>
            <person name="Marton T."/>
            <person name="Ropars J."/>
            <person name="Grigoriev I.V."/>
            <person name="Hainaut M."/>
            <person name="Henrissat B."/>
            <person name="Roux C."/>
            <person name="Martin F."/>
            <person name="Corradi N."/>
        </authorList>
    </citation>
    <scope>NUCLEOTIDE SEQUENCE [LARGE SCALE GENOMIC DNA]</scope>
    <source>
        <strain evidence="2 3">DAOM 197198</strain>
    </source>
</reference>
<protein>
    <submittedName>
        <fullName evidence="2">Uncharacterized protein</fullName>
    </submittedName>
</protein>
<organism evidence="2 3">
    <name type="scientific">Rhizophagus irregularis (strain DAOM 181602 / DAOM 197198 / MUCL 43194)</name>
    <name type="common">Arbuscular mycorrhizal fungus</name>
    <name type="synonym">Glomus intraradices</name>
    <dbReference type="NCBI Taxonomy" id="747089"/>
    <lineage>
        <taxon>Eukaryota</taxon>
        <taxon>Fungi</taxon>
        <taxon>Fungi incertae sedis</taxon>
        <taxon>Mucoromycota</taxon>
        <taxon>Glomeromycotina</taxon>
        <taxon>Glomeromycetes</taxon>
        <taxon>Glomerales</taxon>
        <taxon>Glomeraceae</taxon>
        <taxon>Rhizophagus</taxon>
    </lineage>
</organism>